<proteinExistence type="predicted"/>
<reference evidence="1" key="1">
    <citation type="submission" date="2019-12" db="EMBL/GenBank/DDBJ databases">
        <title>Genome sequencing and annotation of Brassica cretica.</title>
        <authorList>
            <person name="Studholme D.J."/>
            <person name="Sarris P."/>
        </authorList>
    </citation>
    <scope>NUCLEOTIDE SEQUENCE</scope>
    <source>
        <strain evidence="1">PFS-109/04</strain>
        <tissue evidence="1">Leaf</tissue>
    </source>
</reference>
<dbReference type="Proteomes" id="UP000712600">
    <property type="component" value="Unassembled WGS sequence"/>
</dbReference>
<organism evidence="1 2">
    <name type="scientific">Brassica cretica</name>
    <name type="common">Mustard</name>
    <dbReference type="NCBI Taxonomy" id="69181"/>
    <lineage>
        <taxon>Eukaryota</taxon>
        <taxon>Viridiplantae</taxon>
        <taxon>Streptophyta</taxon>
        <taxon>Embryophyta</taxon>
        <taxon>Tracheophyta</taxon>
        <taxon>Spermatophyta</taxon>
        <taxon>Magnoliopsida</taxon>
        <taxon>eudicotyledons</taxon>
        <taxon>Gunneridae</taxon>
        <taxon>Pentapetalae</taxon>
        <taxon>rosids</taxon>
        <taxon>malvids</taxon>
        <taxon>Brassicales</taxon>
        <taxon>Brassicaceae</taxon>
        <taxon>Brassiceae</taxon>
        <taxon>Brassica</taxon>
    </lineage>
</organism>
<accession>A0A8S9N6C3</accession>
<protein>
    <submittedName>
        <fullName evidence="1">Uncharacterized protein</fullName>
    </submittedName>
</protein>
<evidence type="ECO:0000313" key="1">
    <source>
        <dbReference type="EMBL" id="KAF3489039.1"/>
    </source>
</evidence>
<dbReference type="AlphaFoldDB" id="A0A8S9N6C3"/>
<name>A0A8S9N6C3_BRACR</name>
<gene>
    <name evidence="1" type="ORF">F2Q69_00054565</name>
</gene>
<dbReference type="EMBL" id="QGKX02002183">
    <property type="protein sequence ID" value="KAF3489039.1"/>
    <property type="molecule type" value="Genomic_DNA"/>
</dbReference>
<sequence>MFCVGYLVNTDALDAPYEKVKPKGVTMTALLAKLQGWLLLSILCAFADILTLSLLSPEDCLVYEEVDPEKEEALSRVSVHR</sequence>
<comment type="caution">
    <text evidence="1">The sequence shown here is derived from an EMBL/GenBank/DDBJ whole genome shotgun (WGS) entry which is preliminary data.</text>
</comment>
<evidence type="ECO:0000313" key="2">
    <source>
        <dbReference type="Proteomes" id="UP000712600"/>
    </source>
</evidence>